<evidence type="ECO:0000256" key="3">
    <source>
        <dbReference type="ARBA" id="ARBA00022475"/>
    </source>
</evidence>
<organism evidence="11 12">
    <name type="scientific">Paraglaciecola arctica BSs20135</name>
    <dbReference type="NCBI Taxonomy" id="493475"/>
    <lineage>
        <taxon>Bacteria</taxon>
        <taxon>Pseudomonadati</taxon>
        <taxon>Pseudomonadota</taxon>
        <taxon>Gammaproteobacteria</taxon>
        <taxon>Alteromonadales</taxon>
        <taxon>Alteromonadaceae</taxon>
        <taxon>Paraglaciecola</taxon>
    </lineage>
</organism>
<dbReference type="EMBL" id="BAEO01000068">
    <property type="protein sequence ID" value="GAC22106.1"/>
    <property type="molecule type" value="Genomic_DNA"/>
</dbReference>
<accession>K6YDQ9</accession>
<dbReference type="OrthoDB" id="7161179at2"/>
<evidence type="ECO:0000256" key="9">
    <source>
        <dbReference type="HAMAP-Rule" id="MF_00236"/>
    </source>
</evidence>
<dbReference type="Pfam" id="PF02416">
    <property type="entry name" value="TatA_B_E"/>
    <property type="match status" value="1"/>
</dbReference>
<keyword evidence="3 9" id="KW-1003">Cell membrane</keyword>
<evidence type="ECO:0000256" key="7">
    <source>
        <dbReference type="ARBA" id="ARBA00023010"/>
    </source>
</evidence>
<evidence type="ECO:0000256" key="2">
    <source>
        <dbReference type="ARBA" id="ARBA00022448"/>
    </source>
</evidence>
<dbReference type="GO" id="GO:0043953">
    <property type="term" value="P:protein transport by the Tat complex"/>
    <property type="evidence" value="ECO:0007669"/>
    <property type="project" value="UniProtKB-UniRule"/>
</dbReference>
<comment type="similarity">
    <text evidence="9">Belongs to the TatA/E family.</text>
</comment>
<dbReference type="STRING" id="493475.GARC_5171"/>
<comment type="caution">
    <text evidence="11">The sequence shown here is derived from an EMBL/GenBank/DDBJ whole genome shotgun (WGS) entry which is preliminary data.</text>
</comment>
<dbReference type="InterPro" id="IPR003369">
    <property type="entry name" value="TatA/B/E"/>
</dbReference>
<feature type="region of interest" description="Disordered" evidence="10">
    <location>
        <begin position="46"/>
        <end position="76"/>
    </location>
</feature>
<dbReference type="HAMAP" id="MF_00236">
    <property type="entry name" value="TatA_E"/>
    <property type="match status" value="1"/>
</dbReference>
<dbReference type="Gene3D" id="1.20.5.3310">
    <property type="match status" value="1"/>
</dbReference>
<keyword evidence="4 9" id="KW-0812">Transmembrane</keyword>
<sequence>MSLSIWQILLVGLLFILLFGRGKIPALMTDLAAGIKSFKHGIKEQEEDEHASIATESKTQNAKKSAETTKPISQPK</sequence>
<keyword evidence="7 9" id="KW-0811">Translocation</keyword>
<comment type="subcellular location">
    <subcellularLocation>
        <location evidence="1 9">Cell membrane</location>
        <topology evidence="1 9">Single-pass membrane protein</topology>
    </subcellularLocation>
</comment>
<keyword evidence="5 9" id="KW-0653">Protein transport</keyword>
<keyword evidence="8 9" id="KW-0472">Membrane</keyword>
<gene>
    <name evidence="9 11" type="primary">tatA</name>
    <name evidence="11" type="ORF">GARC_5171</name>
</gene>
<evidence type="ECO:0000256" key="5">
    <source>
        <dbReference type="ARBA" id="ARBA00022927"/>
    </source>
</evidence>
<evidence type="ECO:0000256" key="6">
    <source>
        <dbReference type="ARBA" id="ARBA00022989"/>
    </source>
</evidence>
<keyword evidence="6 9" id="KW-1133">Transmembrane helix</keyword>
<keyword evidence="2 9" id="KW-0813">Transport</keyword>
<dbReference type="eggNOG" id="COG1826">
    <property type="taxonomic scope" value="Bacteria"/>
</dbReference>
<comment type="subunit">
    <text evidence="9">The Tat system comprises two distinct complexes: a TatABC complex, containing multiple copies of TatA, TatB and TatC subunits, and a separate TatA complex, containing only TatA subunits. Substrates initially bind to the TatABC complex, which probably triggers association of the separate TatA complex to form the active translocon.</text>
</comment>
<evidence type="ECO:0000256" key="8">
    <source>
        <dbReference type="ARBA" id="ARBA00023136"/>
    </source>
</evidence>
<dbReference type="PANTHER" id="PTHR42982:SF1">
    <property type="entry name" value="SEC-INDEPENDENT PROTEIN TRANSLOCASE PROTEIN TATA"/>
    <property type="match status" value="1"/>
</dbReference>
<dbReference type="GO" id="GO:0033281">
    <property type="term" value="C:TAT protein transport complex"/>
    <property type="evidence" value="ECO:0007669"/>
    <property type="project" value="UniProtKB-UniRule"/>
</dbReference>
<dbReference type="PANTHER" id="PTHR42982">
    <property type="entry name" value="SEC-INDEPENDENT PROTEIN TRANSLOCASE PROTEIN TATA"/>
    <property type="match status" value="1"/>
</dbReference>
<dbReference type="AlphaFoldDB" id="K6YDQ9"/>
<name>K6YDQ9_9ALTE</name>
<dbReference type="RefSeq" id="WP_007625722.1">
    <property type="nucleotide sequence ID" value="NZ_BAEO01000068.1"/>
</dbReference>
<dbReference type="InterPro" id="IPR006312">
    <property type="entry name" value="TatA/E"/>
</dbReference>
<keyword evidence="12" id="KW-1185">Reference proteome</keyword>
<evidence type="ECO:0000313" key="12">
    <source>
        <dbReference type="Proteomes" id="UP000006327"/>
    </source>
</evidence>
<evidence type="ECO:0000256" key="10">
    <source>
        <dbReference type="SAM" id="MobiDB-lite"/>
    </source>
</evidence>
<protein>
    <recommendedName>
        <fullName evidence="9">Sec-independent protein translocase protein TatA</fullName>
    </recommendedName>
</protein>
<evidence type="ECO:0000256" key="4">
    <source>
        <dbReference type="ARBA" id="ARBA00022692"/>
    </source>
</evidence>
<dbReference type="Proteomes" id="UP000006327">
    <property type="component" value="Unassembled WGS sequence"/>
</dbReference>
<reference evidence="11 12" key="1">
    <citation type="journal article" date="2017" name="Antonie Van Leeuwenhoek">
        <title>Rhizobium rhizosphaerae sp. nov., a novel species isolated from rice rhizosphere.</title>
        <authorList>
            <person name="Zhao J.J."/>
            <person name="Zhang J."/>
            <person name="Zhang R.J."/>
            <person name="Zhang C.W."/>
            <person name="Yin H.Q."/>
            <person name="Zhang X.X."/>
        </authorList>
    </citation>
    <scope>NUCLEOTIDE SEQUENCE [LARGE SCALE GENOMIC DNA]</scope>
    <source>
        <strain evidence="11 12">BSs20135</strain>
    </source>
</reference>
<evidence type="ECO:0000313" key="11">
    <source>
        <dbReference type="EMBL" id="GAC22106.1"/>
    </source>
</evidence>
<feature type="compositionally biased region" description="Polar residues" evidence="10">
    <location>
        <begin position="54"/>
        <end position="76"/>
    </location>
</feature>
<dbReference type="NCBIfam" id="TIGR01411">
    <property type="entry name" value="tatAE"/>
    <property type="match status" value="1"/>
</dbReference>
<evidence type="ECO:0000256" key="1">
    <source>
        <dbReference type="ARBA" id="ARBA00004162"/>
    </source>
</evidence>
<proteinExistence type="inferred from homology"/>
<dbReference type="GO" id="GO:0008320">
    <property type="term" value="F:protein transmembrane transporter activity"/>
    <property type="evidence" value="ECO:0007669"/>
    <property type="project" value="UniProtKB-UniRule"/>
</dbReference>
<comment type="function">
    <text evidence="9">Part of the twin-arginine translocation (Tat) system that transports large folded proteins containing a characteristic twin-arginine motif in their signal peptide across membranes. TatA could form the protein-conducting channel of the Tat system.</text>
</comment>